<comment type="caution">
    <text evidence="1">The sequence shown here is derived from an EMBL/GenBank/DDBJ whole genome shotgun (WGS) entry which is preliminary data.</text>
</comment>
<reference evidence="1 2" key="1">
    <citation type="submission" date="2018-01" db="EMBL/GenBank/DDBJ databases">
        <title>Metagenomic assembled genomes from two thermal pools in the Uzon Caldera, Kamchatka, Russia.</title>
        <authorList>
            <person name="Wilkins L."/>
            <person name="Ettinger C."/>
        </authorList>
    </citation>
    <scope>NUCLEOTIDE SEQUENCE [LARGE SCALE GENOMIC DNA]</scope>
    <source>
        <strain evidence="1">ARK-10</strain>
    </source>
</reference>
<dbReference type="AlphaFoldDB" id="A0A2J6X5D3"/>
<name>A0A2J6X5D3_9BACT</name>
<dbReference type="EMBL" id="PNIX01000281">
    <property type="protein sequence ID" value="PMP81802.1"/>
    <property type="molecule type" value="Genomic_DNA"/>
</dbReference>
<evidence type="ECO:0000313" key="1">
    <source>
        <dbReference type="EMBL" id="PMP81802.1"/>
    </source>
</evidence>
<gene>
    <name evidence="1" type="ORF">C0175_04780</name>
</gene>
<protein>
    <submittedName>
        <fullName evidence="1">Uncharacterized protein</fullName>
    </submittedName>
</protein>
<proteinExistence type="predicted"/>
<sequence length="69" mass="8206">MGIWLKEKDGGIIMLDFKMNEEGKLDLYCEACESFDCWHVKYAWTLPETRDMYIKELKKTIVLVQNSKK</sequence>
<organism evidence="1 2">
    <name type="scientific">Caldisericum exile</name>
    <dbReference type="NCBI Taxonomy" id="693075"/>
    <lineage>
        <taxon>Bacteria</taxon>
        <taxon>Pseudomonadati</taxon>
        <taxon>Caldisericota/Cryosericota group</taxon>
        <taxon>Caldisericota</taxon>
        <taxon>Caldisericia</taxon>
        <taxon>Caldisericales</taxon>
        <taxon>Caldisericaceae</taxon>
        <taxon>Caldisericum</taxon>
    </lineage>
</organism>
<evidence type="ECO:0000313" key="2">
    <source>
        <dbReference type="Proteomes" id="UP000236910"/>
    </source>
</evidence>
<dbReference type="Proteomes" id="UP000236910">
    <property type="component" value="Unassembled WGS sequence"/>
</dbReference>
<accession>A0A2J6X5D3</accession>